<feature type="chain" id="PRO_5046953837" description="SLH domain-containing protein" evidence="2">
    <location>
        <begin position="27"/>
        <end position="549"/>
    </location>
</feature>
<feature type="compositionally biased region" description="Gly residues" evidence="1">
    <location>
        <begin position="169"/>
        <end position="181"/>
    </location>
</feature>
<dbReference type="EMBL" id="JAAAMV010000002">
    <property type="protein sequence ID" value="NBD23131.1"/>
    <property type="molecule type" value="Genomic_DNA"/>
</dbReference>
<protein>
    <recommendedName>
        <fullName evidence="3">SLH domain-containing protein</fullName>
    </recommendedName>
</protein>
<dbReference type="Pfam" id="PF00395">
    <property type="entry name" value="SLH"/>
    <property type="match status" value="3"/>
</dbReference>
<dbReference type="CDD" id="cd08547">
    <property type="entry name" value="Type_II_cohesin"/>
    <property type="match status" value="1"/>
</dbReference>
<evidence type="ECO:0000256" key="1">
    <source>
        <dbReference type="SAM" id="MobiDB-lite"/>
    </source>
</evidence>
<dbReference type="InterPro" id="IPR008965">
    <property type="entry name" value="CBM2/CBM3_carb-bd_dom_sf"/>
</dbReference>
<sequence length="549" mass="56797">MARKRLSLLATICLAIAMLVPRYAMAAAESPSFSVVSDNNAVNSGDEITVTVKGSGLQDLYAFELHVYYDTALLTFETGSEKTAAVGFGTPVKVIDDGGGESHLVFAHTKTGSSPGDSGDLDLASFTFKAAANGMANVEVREIRLVDSRLAASSVADDYRTAIQIGPSSGTGTGPIGGSSGGTTADPAGTLTVTNDQLQDDGTGHATVNVPESATVIKLPANAGELLGKAALNVVTSNKAALDIPAGVFAELKRPLTAAQLQGGSIALIVKPVAGKDTPALGTDATLSGGRVFELKLQWIAADGTAYDLHQFSQPVTLRLPVDASIDPKLASIFYLPDSGKPEFIGGTYENGVYVAQITHFSSYALIEIDKHFSDVPAGYWASGVIKELFAKQIVTGTTDAAFEPARSITRAEFTALLVRALGLKAEGTPAFADIPAGAWYAADVAAAYKAGIVQGVSSTAFAPGADITRQEMVTLAMRGYALLNGKPAVTATAPFKDEASIAAWALDNVNKAASLGLVQGRAAGEFVPLGTSTRAEAAQMIYGVWNKL</sequence>
<dbReference type="Pfam" id="PF00963">
    <property type="entry name" value="Cohesin"/>
    <property type="match status" value="1"/>
</dbReference>
<dbReference type="InterPro" id="IPR051465">
    <property type="entry name" value="Cell_Envelope_Struct_Comp"/>
</dbReference>
<dbReference type="RefSeq" id="WP_161741570.1">
    <property type="nucleotide sequence ID" value="NZ_JAAAMV010000002.1"/>
</dbReference>
<reference evidence="4 5" key="1">
    <citation type="submission" date="2020-01" db="EMBL/GenBank/DDBJ databases">
        <title>Paenibacillus soybeanensis sp. nov. isolated from the nodules of soybean (Glycine max(L.) Merr).</title>
        <authorList>
            <person name="Wang H."/>
        </authorList>
    </citation>
    <scope>NUCLEOTIDE SEQUENCE [LARGE SCALE GENOMIC DNA]</scope>
    <source>
        <strain evidence="4 5">T1</strain>
    </source>
</reference>
<dbReference type="PROSITE" id="PS51272">
    <property type="entry name" value="SLH"/>
    <property type="match status" value="3"/>
</dbReference>
<feature type="region of interest" description="Disordered" evidence="1">
    <location>
        <begin position="166"/>
        <end position="189"/>
    </location>
</feature>
<evidence type="ECO:0000313" key="5">
    <source>
        <dbReference type="Proteomes" id="UP000665561"/>
    </source>
</evidence>
<accession>A0ABW9XKK5</accession>
<dbReference type="Gene3D" id="2.60.40.680">
    <property type="match status" value="1"/>
</dbReference>
<dbReference type="Proteomes" id="UP000665561">
    <property type="component" value="Unassembled WGS sequence"/>
</dbReference>
<keyword evidence="2" id="KW-0732">Signal</keyword>
<keyword evidence="5" id="KW-1185">Reference proteome</keyword>
<feature type="signal peptide" evidence="2">
    <location>
        <begin position="1"/>
        <end position="26"/>
    </location>
</feature>
<organism evidence="4 5">
    <name type="scientific">Paenibacillus glycinis</name>
    <dbReference type="NCBI Taxonomy" id="2697035"/>
    <lineage>
        <taxon>Bacteria</taxon>
        <taxon>Bacillati</taxon>
        <taxon>Bacillota</taxon>
        <taxon>Bacilli</taxon>
        <taxon>Bacillales</taxon>
        <taxon>Paenibacillaceae</taxon>
        <taxon>Paenibacillus</taxon>
    </lineage>
</organism>
<dbReference type="InterPro" id="IPR001119">
    <property type="entry name" value="SLH_dom"/>
</dbReference>
<dbReference type="InterPro" id="IPR002102">
    <property type="entry name" value="Cohesin_dom"/>
</dbReference>
<evidence type="ECO:0000256" key="2">
    <source>
        <dbReference type="SAM" id="SignalP"/>
    </source>
</evidence>
<feature type="domain" description="SLH" evidence="3">
    <location>
        <begin position="493"/>
        <end position="549"/>
    </location>
</feature>
<feature type="domain" description="SLH" evidence="3">
    <location>
        <begin position="369"/>
        <end position="432"/>
    </location>
</feature>
<name>A0ABW9XKK5_9BACL</name>
<gene>
    <name evidence="4" type="ORF">GT019_04540</name>
</gene>
<evidence type="ECO:0000313" key="4">
    <source>
        <dbReference type="EMBL" id="NBD23131.1"/>
    </source>
</evidence>
<dbReference type="SUPFAM" id="SSF49384">
    <property type="entry name" value="Carbohydrate-binding domain"/>
    <property type="match status" value="1"/>
</dbReference>
<evidence type="ECO:0000259" key="3">
    <source>
        <dbReference type="PROSITE" id="PS51272"/>
    </source>
</evidence>
<proteinExistence type="predicted"/>
<comment type="caution">
    <text evidence="4">The sequence shown here is derived from an EMBL/GenBank/DDBJ whole genome shotgun (WGS) entry which is preliminary data.</text>
</comment>
<feature type="domain" description="SLH" evidence="3">
    <location>
        <begin position="433"/>
        <end position="491"/>
    </location>
</feature>
<dbReference type="PANTHER" id="PTHR43308">
    <property type="entry name" value="OUTER MEMBRANE PROTEIN ALPHA-RELATED"/>
    <property type="match status" value="1"/>
</dbReference>